<dbReference type="Pfam" id="PF12836">
    <property type="entry name" value="HHH_3"/>
    <property type="match status" value="1"/>
</dbReference>
<organism evidence="1">
    <name type="scientific">hydrothermal vent metagenome</name>
    <dbReference type="NCBI Taxonomy" id="652676"/>
    <lineage>
        <taxon>unclassified sequences</taxon>
        <taxon>metagenomes</taxon>
        <taxon>ecological metagenomes</taxon>
    </lineage>
</organism>
<dbReference type="PANTHER" id="PTHR21180">
    <property type="entry name" value="ENDONUCLEASE/EXONUCLEASE/PHOSPHATASE FAMILY DOMAIN-CONTAINING PROTEIN 1"/>
    <property type="match status" value="1"/>
</dbReference>
<dbReference type="InterPro" id="IPR004509">
    <property type="entry name" value="Competence_ComEA_HhH"/>
</dbReference>
<gene>
    <name evidence="1" type="ORF">MNBD_GAMMA02-1212</name>
</gene>
<name>A0A3B0WIL0_9ZZZZ</name>
<dbReference type="AlphaFoldDB" id="A0A3B0WIL0"/>
<dbReference type="GO" id="GO:0015627">
    <property type="term" value="C:type II protein secretion system complex"/>
    <property type="evidence" value="ECO:0007669"/>
    <property type="project" value="TreeGrafter"/>
</dbReference>
<protein>
    <submittedName>
        <fullName evidence="1">Uncharacterized protein</fullName>
    </submittedName>
</protein>
<dbReference type="NCBIfam" id="TIGR00426">
    <property type="entry name" value="competence protein ComEA helix-hairpin-helix repeat region"/>
    <property type="match status" value="1"/>
</dbReference>
<dbReference type="InterPro" id="IPR051675">
    <property type="entry name" value="Endo/Exo/Phosphatase_dom_1"/>
</dbReference>
<proteinExistence type="predicted"/>
<reference evidence="1" key="1">
    <citation type="submission" date="2018-06" db="EMBL/GenBank/DDBJ databases">
        <authorList>
            <person name="Zhirakovskaya E."/>
        </authorList>
    </citation>
    <scope>NUCLEOTIDE SEQUENCE</scope>
</reference>
<dbReference type="GO" id="GO:0015628">
    <property type="term" value="P:protein secretion by the type II secretion system"/>
    <property type="evidence" value="ECO:0007669"/>
    <property type="project" value="TreeGrafter"/>
</dbReference>
<dbReference type="Gene3D" id="1.10.150.280">
    <property type="entry name" value="AF1531-like domain"/>
    <property type="match status" value="1"/>
</dbReference>
<dbReference type="PANTHER" id="PTHR21180:SF32">
    <property type="entry name" value="ENDONUCLEASE_EXONUCLEASE_PHOSPHATASE FAMILY DOMAIN-CONTAINING PROTEIN 1"/>
    <property type="match status" value="1"/>
</dbReference>
<dbReference type="EMBL" id="UOFA01000107">
    <property type="protein sequence ID" value="VAW44316.1"/>
    <property type="molecule type" value="Genomic_DNA"/>
</dbReference>
<evidence type="ECO:0000313" key="1">
    <source>
        <dbReference type="EMBL" id="VAW44316.1"/>
    </source>
</evidence>
<sequence>MKFLKTLLITSALLAQSALAAVNVNKADAAQIAEELKGIGLSKATAIVEYRTQNGPFKTVEQLSEVKGIGLKTVEKNRADILLK</sequence>
<accession>A0A3B0WIL0</accession>
<dbReference type="SUPFAM" id="SSF47781">
    <property type="entry name" value="RuvA domain 2-like"/>
    <property type="match status" value="1"/>
</dbReference>
<dbReference type="InterPro" id="IPR010994">
    <property type="entry name" value="RuvA_2-like"/>
</dbReference>